<name>A0A0D0Q5X9_KITGR</name>
<dbReference type="OrthoDB" id="5381276at2"/>
<reference evidence="2 3" key="1">
    <citation type="submission" date="2015-02" db="EMBL/GenBank/DDBJ databases">
        <title>Draft genome sequence of Kitasatospora griseola MF730-N6, a bafilomycin, terpentecin and satosporin producer.</title>
        <authorList>
            <person name="Arens J.C."/>
            <person name="Haltli B."/>
            <person name="Kerr R.G."/>
        </authorList>
    </citation>
    <scope>NUCLEOTIDE SEQUENCE [LARGE SCALE GENOMIC DNA]</scope>
    <source>
        <strain evidence="2 3">MF730-N6</strain>
    </source>
</reference>
<accession>A0A0D0Q5X9</accession>
<dbReference type="Gene3D" id="2.80.10.50">
    <property type="match status" value="2"/>
</dbReference>
<dbReference type="Pfam" id="PF14200">
    <property type="entry name" value="RicinB_lectin_2"/>
    <property type="match status" value="1"/>
</dbReference>
<protein>
    <recommendedName>
        <fullName evidence="1">Ricin B lectin domain-containing protein</fullName>
    </recommendedName>
</protein>
<keyword evidence="3" id="KW-1185">Reference proteome</keyword>
<comment type="caution">
    <text evidence="2">The sequence shown here is derived from an EMBL/GenBank/DDBJ whole genome shotgun (WGS) entry which is preliminary data.</text>
</comment>
<sequence>MAGAALAATVTAAAPAGAVVEQGWAHIRNVGTGQYLDDYAHSTNQGAPVYTYAQTGQSNQWWWVANNTGSTVTFSSYETQQYSSVGKWWYRNLVRDGGNRGVLGPQQLWTGGVGFGGLPGEELWYYAAGDVGTYIHSADGDQGCLTSHAGSQVTIEGCRTGDRNQQWTVIYA</sequence>
<dbReference type="PROSITE" id="PS50231">
    <property type="entry name" value="RICIN_B_LECTIN"/>
    <property type="match status" value="1"/>
</dbReference>
<proteinExistence type="predicted"/>
<evidence type="ECO:0000313" key="3">
    <source>
        <dbReference type="Proteomes" id="UP000032066"/>
    </source>
</evidence>
<dbReference type="EMBL" id="JXZB01000001">
    <property type="protein sequence ID" value="KIQ66508.1"/>
    <property type="molecule type" value="Genomic_DNA"/>
</dbReference>
<dbReference type="AlphaFoldDB" id="A0A0D0Q5X9"/>
<dbReference type="STRING" id="2064.TR51_02700"/>
<dbReference type="RefSeq" id="WP_161800989.1">
    <property type="nucleotide sequence ID" value="NZ_JXZB01000001.1"/>
</dbReference>
<dbReference type="InterPro" id="IPR000772">
    <property type="entry name" value="Ricin_B_lectin"/>
</dbReference>
<dbReference type="PATRIC" id="fig|2064.6.peg.613"/>
<dbReference type="Proteomes" id="UP000032066">
    <property type="component" value="Unassembled WGS sequence"/>
</dbReference>
<organism evidence="2 3">
    <name type="scientific">Kitasatospora griseola</name>
    <name type="common">Streptomyces griseolosporeus</name>
    <dbReference type="NCBI Taxonomy" id="2064"/>
    <lineage>
        <taxon>Bacteria</taxon>
        <taxon>Bacillati</taxon>
        <taxon>Actinomycetota</taxon>
        <taxon>Actinomycetes</taxon>
        <taxon>Kitasatosporales</taxon>
        <taxon>Streptomycetaceae</taxon>
        <taxon>Kitasatospora</taxon>
    </lineage>
</organism>
<gene>
    <name evidence="2" type="ORF">TR51_02700</name>
</gene>
<dbReference type="CDD" id="cd00161">
    <property type="entry name" value="beta-trefoil_Ricin-like"/>
    <property type="match status" value="1"/>
</dbReference>
<evidence type="ECO:0000259" key="1">
    <source>
        <dbReference type="Pfam" id="PF14200"/>
    </source>
</evidence>
<dbReference type="InterPro" id="IPR035992">
    <property type="entry name" value="Ricin_B-like_lectins"/>
</dbReference>
<feature type="domain" description="Ricin B lectin" evidence="1">
    <location>
        <begin position="21"/>
        <end position="82"/>
    </location>
</feature>
<evidence type="ECO:0000313" key="2">
    <source>
        <dbReference type="EMBL" id="KIQ66508.1"/>
    </source>
</evidence>
<dbReference type="SUPFAM" id="SSF50370">
    <property type="entry name" value="Ricin B-like lectins"/>
    <property type="match status" value="1"/>
</dbReference>